<dbReference type="STRING" id="554065.E1ZGG4"/>
<dbReference type="GO" id="GO:0016538">
    <property type="term" value="F:cyclin-dependent protein serine/threonine kinase regulator activity"/>
    <property type="evidence" value="ECO:0007669"/>
    <property type="project" value="InterPro"/>
</dbReference>
<evidence type="ECO:0000313" key="2">
    <source>
        <dbReference type="EMBL" id="EFN54754.1"/>
    </source>
</evidence>
<organism evidence="3">
    <name type="scientific">Chlorella variabilis</name>
    <name type="common">Green alga</name>
    <dbReference type="NCBI Taxonomy" id="554065"/>
    <lineage>
        <taxon>Eukaryota</taxon>
        <taxon>Viridiplantae</taxon>
        <taxon>Chlorophyta</taxon>
        <taxon>core chlorophytes</taxon>
        <taxon>Trebouxiophyceae</taxon>
        <taxon>Chlorellales</taxon>
        <taxon>Chlorellaceae</taxon>
        <taxon>Chlorella clade</taxon>
        <taxon>Chlorella</taxon>
    </lineage>
</organism>
<dbReference type="GeneID" id="17354451"/>
<evidence type="ECO:0000259" key="1">
    <source>
        <dbReference type="Pfam" id="PF00134"/>
    </source>
</evidence>
<dbReference type="SUPFAM" id="SSF47954">
    <property type="entry name" value="Cyclin-like"/>
    <property type="match status" value="1"/>
</dbReference>
<dbReference type="KEGG" id="cvr:CHLNCDRAFT_58033"/>
<dbReference type="InterPro" id="IPR036915">
    <property type="entry name" value="Cyclin-like_sf"/>
</dbReference>
<feature type="domain" description="Cyclin N-terminal" evidence="1">
    <location>
        <begin position="4"/>
        <end position="69"/>
    </location>
</feature>
<evidence type="ECO:0000313" key="3">
    <source>
        <dbReference type="Proteomes" id="UP000008141"/>
    </source>
</evidence>
<dbReference type="OrthoDB" id="10264655at2759"/>
<name>E1ZGG4_CHLVA</name>
<dbReference type="InParanoid" id="E1ZGG4"/>
<keyword evidence="3" id="KW-1185">Reference proteome</keyword>
<gene>
    <name evidence="2" type="ORF">CHLNCDRAFT_58033</name>
</gene>
<proteinExistence type="predicted"/>
<dbReference type="PANTHER" id="PTHR10026">
    <property type="entry name" value="CYCLIN"/>
    <property type="match status" value="1"/>
</dbReference>
<dbReference type="InterPro" id="IPR043198">
    <property type="entry name" value="Cyclin/Ssn8"/>
</dbReference>
<dbReference type="Gene3D" id="1.10.472.10">
    <property type="entry name" value="Cyclin-like"/>
    <property type="match status" value="1"/>
</dbReference>
<dbReference type="GO" id="GO:0006357">
    <property type="term" value="P:regulation of transcription by RNA polymerase II"/>
    <property type="evidence" value="ECO:0007669"/>
    <property type="project" value="InterPro"/>
</dbReference>
<dbReference type="RefSeq" id="XP_005846856.1">
    <property type="nucleotide sequence ID" value="XM_005846794.1"/>
</dbReference>
<accession>E1ZGG4</accession>
<dbReference type="Pfam" id="PF00134">
    <property type="entry name" value="Cyclin_N"/>
    <property type="match status" value="1"/>
</dbReference>
<dbReference type="Proteomes" id="UP000008141">
    <property type="component" value="Unassembled WGS sequence"/>
</dbReference>
<dbReference type="AlphaFoldDB" id="E1ZGG4"/>
<reference evidence="2 3" key="1">
    <citation type="journal article" date="2010" name="Plant Cell">
        <title>The Chlorella variabilis NC64A genome reveals adaptation to photosymbiosis, coevolution with viruses, and cryptic sex.</title>
        <authorList>
            <person name="Blanc G."/>
            <person name="Duncan G."/>
            <person name="Agarkova I."/>
            <person name="Borodovsky M."/>
            <person name="Gurnon J."/>
            <person name="Kuo A."/>
            <person name="Lindquist E."/>
            <person name="Lucas S."/>
            <person name="Pangilinan J."/>
            <person name="Polle J."/>
            <person name="Salamov A."/>
            <person name="Terry A."/>
            <person name="Yamada T."/>
            <person name="Dunigan D.D."/>
            <person name="Grigoriev I.V."/>
            <person name="Claverie J.M."/>
            <person name="Van Etten J.L."/>
        </authorList>
    </citation>
    <scope>NUCLEOTIDE SEQUENCE [LARGE SCALE GENOMIC DNA]</scope>
    <source>
        <strain evidence="2 3">NC64A</strain>
    </source>
</reference>
<sequence>MELRRRKLAAQHMMEVSNIFRMSVATWAIAVTFFNRFYTTEEHEEEHTFIIACASLFLAGKAQNEAKPHTTLANELIKAWYGKDNPQLKALAAAHQATQAAQQQQRGGGFASPAVPPGVDFNFYTNMWAAVLEAERALLYTVGFDFNVELIHTYLARLCNRPRMKAVKLDKNKYFQQQLVSMANDVYKKDGTLALQVGRGTRWRRLPLPLSTSS</sequence>
<protein>
    <recommendedName>
        <fullName evidence="1">Cyclin N-terminal domain-containing protein</fullName>
    </recommendedName>
</protein>
<dbReference type="InterPro" id="IPR006671">
    <property type="entry name" value="Cyclin_N"/>
</dbReference>
<dbReference type="EMBL" id="GL433846">
    <property type="protein sequence ID" value="EFN54754.1"/>
    <property type="molecule type" value="Genomic_DNA"/>
</dbReference>